<gene>
    <name evidence="3" type="ORF">ZIOFF_030971</name>
</gene>
<evidence type="ECO:0000313" key="3">
    <source>
        <dbReference type="EMBL" id="KAG6512837.1"/>
    </source>
</evidence>
<comment type="caution">
    <text evidence="3">The sequence shown here is derived from an EMBL/GenBank/DDBJ whole genome shotgun (WGS) entry which is preliminary data.</text>
</comment>
<dbReference type="GO" id="GO:0009941">
    <property type="term" value="C:chloroplast envelope"/>
    <property type="evidence" value="ECO:0007669"/>
    <property type="project" value="TreeGrafter"/>
</dbReference>
<name>A0A8J5GQ79_ZINOF</name>
<organism evidence="3 4">
    <name type="scientific">Zingiber officinale</name>
    <name type="common">Ginger</name>
    <name type="synonym">Amomum zingiber</name>
    <dbReference type="NCBI Taxonomy" id="94328"/>
    <lineage>
        <taxon>Eukaryota</taxon>
        <taxon>Viridiplantae</taxon>
        <taxon>Streptophyta</taxon>
        <taxon>Embryophyta</taxon>
        <taxon>Tracheophyta</taxon>
        <taxon>Spermatophyta</taxon>
        <taxon>Magnoliopsida</taxon>
        <taxon>Liliopsida</taxon>
        <taxon>Zingiberales</taxon>
        <taxon>Zingiberaceae</taxon>
        <taxon>Zingiber</taxon>
    </lineage>
</organism>
<keyword evidence="4" id="KW-1185">Reference proteome</keyword>
<evidence type="ECO:0000259" key="2">
    <source>
        <dbReference type="Pfam" id="PF04884"/>
    </source>
</evidence>
<dbReference type="InterPro" id="IPR006968">
    <property type="entry name" value="RUS_fam"/>
</dbReference>
<comment type="similarity">
    <text evidence="1">Belongs to the RUS1 family.</text>
</comment>
<dbReference type="AlphaFoldDB" id="A0A8J5GQ79"/>
<dbReference type="GO" id="GO:0010224">
    <property type="term" value="P:response to UV-B"/>
    <property type="evidence" value="ECO:0007669"/>
    <property type="project" value="TreeGrafter"/>
</dbReference>
<dbReference type="InterPro" id="IPR054549">
    <property type="entry name" value="UVB_sens_RUS_dom"/>
</dbReference>
<dbReference type="PANTHER" id="PTHR12770:SF5">
    <property type="entry name" value="PROTEIN ROOT UVB SENSITIVE 2, CHLOROPLASTIC"/>
    <property type="match status" value="1"/>
</dbReference>
<evidence type="ECO:0000256" key="1">
    <source>
        <dbReference type="ARBA" id="ARBA00007558"/>
    </source>
</evidence>
<feature type="domain" description="Protein root UVB sensitive/RUS" evidence="2">
    <location>
        <begin position="73"/>
        <end position="119"/>
    </location>
</feature>
<sequence length="160" mass="18452">MFATKSKKYVSVFFCMISFLFHSNEKLKEPTKEPPRRPDFWIETCDSVSQICRFDSNGRLSVTIASDSRPIIQRVVESFLNKFFPSGYPYSVNEGYLTYTQFRALQHFSSAALFVLSTQVFSFCLIPSSCVSMENGILKLDERLTILKFNCYTIINICLQ</sequence>
<dbReference type="PANTHER" id="PTHR12770">
    <property type="entry name" value="RUS1 FAMILY PROTEIN C16ORF58"/>
    <property type="match status" value="1"/>
</dbReference>
<proteinExistence type="inferred from homology"/>
<protein>
    <recommendedName>
        <fullName evidence="2">Protein root UVB sensitive/RUS domain-containing protein</fullName>
    </recommendedName>
</protein>
<dbReference type="Pfam" id="PF04884">
    <property type="entry name" value="UVB_sens_prot"/>
    <property type="match status" value="1"/>
</dbReference>
<dbReference type="Proteomes" id="UP000734854">
    <property type="component" value="Unassembled WGS sequence"/>
</dbReference>
<reference evidence="3 4" key="1">
    <citation type="submission" date="2020-08" db="EMBL/GenBank/DDBJ databases">
        <title>Plant Genome Project.</title>
        <authorList>
            <person name="Zhang R.-G."/>
        </authorList>
    </citation>
    <scope>NUCLEOTIDE SEQUENCE [LARGE SCALE GENOMIC DNA]</scope>
    <source>
        <tissue evidence="3">Rhizome</tissue>
    </source>
</reference>
<dbReference type="GO" id="GO:0009926">
    <property type="term" value="P:auxin polar transport"/>
    <property type="evidence" value="ECO:0007669"/>
    <property type="project" value="TreeGrafter"/>
</dbReference>
<accession>A0A8J5GQ79</accession>
<evidence type="ECO:0000313" key="4">
    <source>
        <dbReference type="Proteomes" id="UP000734854"/>
    </source>
</evidence>
<dbReference type="EMBL" id="JACMSC010000008">
    <property type="protein sequence ID" value="KAG6512837.1"/>
    <property type="molecule type" value="Genomic_DNA"/>
</dbReference>